<evidence type="ECO:0000313" key="3">
    <source>
        <dbReference type="Proteomes" id="UP000000467"/>
    </source>
</evidence>
<dbReference type="STRING" id="1089553.Tph_c01030"/>
<dbReference type="AlphaFoldDB" id="K4LBT6"/>
<dbReference type="InterPro" id="IPR003731">
    <property type="entry name" value="Di-Nase_FeMo-co_biosynth"/>
</dbReference>
<sequence length="124" mass="12983">MKIAIPYENGKVNPHFGQSREFVIFETDGKEIKGQKVIDGRSFCHNHEGLAGTLKAEGVEVVIAGGIGYGMVGALRGAGLKVVSGASGDARMVAEDYLNGTLVADGSVCGCGGHEHGHGHFHHR</sequence>
<dbReference type="PANTHER" id="PTHR42983">
    <property type="entry name" value="DINITROGENASE IRON-MOLYBDENUM COFACTOR PROTEIN-RELATED"/>
    <property type="match status" value="1"/>
</dbReference>
<dbReference type="Pfam" id="PF02579">
    <property type="entry name" value="Nitro_FeMo-Co"/>
    <property type="match status" value="1"/>
</dbReference>
<proteinExistence type="predicted"/>
<dbReference type="CDD" id="cd00851">
    <property type="entry name" value="MTH1175"/>
    <property type="match status" value="1"/>
</dbReference>
<dbReference type="EMBL" id="CP003732">
    <property type="protein sequence ID" value="AFV10351.1"/>
    <property type="molecule type" value="Genomic_DNA"/>
</dbReference>
<dbReference type="OrthoDB" id="280278at2"/>
<gene>
    <name evidence="2" type="ordered locus">Tph_c01030</name>
</gene>
<dbReference type="eggNOG" id="COG1433">
    <property type="taxonomic scope" value="Bacteria"/>
</dbReference>
<reference evidence="2 3" key="1">
    <citation type="journal article" date="2012" name="BMC Genomics">
        <title>Genome-guided analysis of physiological and morphological traits of the fermentative acetate oxidizer Thermacetogenium phaeum.</title>
        <authorList>
            <person name="Oehler D."/>
            <person name="Poehlein A."/>
            <person name="Leimbach A."/>
            <person name="Muller N."/>
            <person name="Daniel R."/>
            <person name="Gottschalk G."/>
            <person name="Schink B."/>
        </authorList>
    </citation>
    <scope>NUCLEOTIDE SEQUENCE [LARGE SCALE GENOMIC DNA]</scope>
    <source>
        <strain evidence="3">ATCC BAA-254 / DSM 26808 / PB</strain>
    </source>
</reference>
<protein>
    <submittedName>
        <fullName evidence="2">Dinitrogenase iron-molybdenum cofactor biosynthesis protein</fullName>
    </submittedName>
</protein>
<organism evidence="2 3">
    <name type="scientific">Thermacetogenium phaeum (strain ATCC BAA-254 / DSM 26808 / PB)</name>
    <dbReference type="NCBI Taxonomy" id="1089553"/>
    <lineage>
        <taxon>Bacteria</taxon>
        <taxon>Bacillati</taxon>
        <taxon>Bacillota</taxon>
        <taxon>Clostridia</taxon>
        <taxon>Thermoanaerobacterales</taxon>
        <taxon>Thermoanaerobacteraceae</taxon>
        <taxon>Thermacetogenium</taxon>
    </lineage>
</organism>
<accession>K4LBT6</accession>
<dbReference type="HOGENOM" id="CLU_104194_2_0_9"/>
<dbReference type="Gene3D" id="3.30.420.130">
    <property type="entry name" value="Dinitrogenase iron-molybdenum cofactor biosynthesis domain"/>
    <property type="match status" value="1"/>
</dbReference>
<dbReference type="SUPFAM" id="SSF53146">
    <property type="entry name" value="Nitrogenase accessory factor-like"/>
    <property type="match status" value="1"/>
</dbReference>
<feature type="domain" description="Dinitrogenase iron-molybdenum cofactor biosynthesis" evidence="1">
    <location>
        <begin position="9"/>
        <end position="98"/>
    </location>
</feature>
<dbReference type="PANTHER" id="PTHR42983:SF1">
    <property type="entry name" value="IRON-MOLYBDENUM PROTEIN"/>
    <property type="match status" value="1"/>
</dbReference>
<name>K4LBT6_THEPS</name>
<evidence type="ECO:0000313" key="2">
    <source>
        <dbReference type="EMBL" id="AFV10351.1"/>
    </source>
</evidence>
<evidence type="ECO:0000259" key="1">
    <source>
        <dbReference type="Pfam" id="PF02579"/>
    </source>
</evidence>
<dbReference type="Proteomes" id="UP000000467">
    <property type="component" value="Chromosome"/>
</dbReference>
<dbReference type="KEGG" id="tpz:Tph_c01030"/>
<dbReference type="RefSeq" id="WP_015049271.1">
    <property type="nucleotide sequence ID" value="NC_018870.1"/>
</dbReference>
<dbReference type="InterPro" id="IPR033913">
    <property type="entry name" value="MTH1175_dom"/>
</dbReference>
<keyword evidence="3" id="KW-1185">Reference proteome</keyword>
<dbReference type="InterPro" id="IPR036105">
    <property type="entry name" value="DiNase_FeMo-co_biosyn_sf"/>
</dbReference>